<evidence type="ECO:0000256" key="10">
    <source>
        <dbReference type="ARBA" id="ARBA00047882"/>
    </source>
</evidence>
<sequence>MSVLFLLISALILLYFGIGGLIAAGIMTAATLFGMYQDGWHFASVIIGGLLLIFALVLVIPGKIRKEALSRPLLNWVRGLLPKLSDTEEEALKSGSVDWDGELFSGRPDWSKLHEAKPARLTPDETAYIDGPVEKLCSMLDDWRITHELYDLPVDVWDYVKQEGFFGLVIPKEYGGKGFSATAHSEIVMKVSTRSVSAAVTVMVPNSLGPGELLVHYGTDEQKEYYLPRLARGEDVPCFALTSPVAGSDAGAIPDKGVVCRGQWNGEEVLGLKVTWNKRYITLAPVATVIGLAIKVYDPEGLLGDEESLGVTCVLVPHDLEGVNHGARHLPMNTVFMNGPTWGQDVFIPMSQIIGGQEMIGKGWTMLLECLSIGRSISLPALGTGAGKLACLSTGAYASVREQFGRSISNFEGVQEALEPIAGYTYMMDAARMFTAGMLDRGVRPSVPSAVLKYRNTDLMREVINRAMDVVAGRGVITGPRNFLARAYEAVPIGITVEGANILTRSLMVFGQGAIRCHPFIVREIEAAGMEDQNEGVKAFDGVFFKHMAHTTRNGMRSLVLGLSNGWLEPVPSRGNIQRYYRQLARFSSAYAVVTDICLLTVGGGLKAKQRLSGRMADCLVALYYASAIIKQWHEDGYPEEHRHVVEWGLRQCTFDFQQSMKQAIENFPVVGLRALLKVLVFPIGAHLSPPNDRLGSQVAKSIVKDTPLRERIVRGVYVTENTDDPVGRVLNAYRLANETREVRDRLHEAIRKTDPDELEGIDMLMAHQREELVDWAISKDVVRENEREVLIEAMAALYDVIRVDAFNKEAIQSLAECADGKLREVERP</sequence>
<dbReference type="Proteomes" id="UP000013165">
    <property type="component" value="Unassembled WGS sequence"/>
</dbReference>
<keyword evidence="12" id="KW-0812">Transmembrane</keyword>
<dbReference type="InterPro" id="IPR037069">
    <property type="entry name" value="AcylCoA_DH/ox_N_sf"/>
</dbReference>
<dbReference type="Gene3D" id="2.40.110.10">
    <property type="entry name" value="Butyryl-CoA Dehydrogenase, subunit A, domain 2"/>
    <property type="match status" value="1"/>
</dbReference>
<reference evidence="16 17" key="1">
    <citation type="journal article" date="2013" name="Genome Announc.">
        <title>Genome Sequence of the Polycyclic Aromatic Hydrocarbon-Degrading Bacterium Strain Marinobacter nanhaiticus D15-8WT.</title>
        <authorList>
            <person name="Cui Z."/>
            <person name="Gao W."/>
            <person name="Li Q."/>
            <person name="Xu G."/>
            <person name="Zheng L."/>
        </authorList>
    </citation>
    <scope>NUCLEOTIDE SEQUENCE [LARGE SCALE GENOMIC DNA]</scope>
    <source>
        <strain evidence="16 17">D15-8W</strain>
    </source>
</reference>
<evidence type="ECO:0000256" key="3">
    <source>
        <dbReference type="ARBA" id="ARBA00009347"/>
    </source>
</evidence>
<dbReference type="OrthoDB" id="9802447at2"/>
<feature type="domain" description="Acyl-CoA dehydrogenase/oxidase C-terminal" evidence="13">
    <location>
        <begin position="361"/>
        <end position="503"/>
    </location>
</feature>
<evidence type="ECO:0000259" key="15">
    <source>
        <dbReference type="Pfam" id="PF09317"/>
    </source>
</evidence>
<dbReference type="FunFam" id="1.20.140.10:FF:000009">
    <property type="entry name" value="Acyl-CoA dehydrogenase"/>
    <property type="match status" value="1"/>
</dbReference>
<comment type="cofactor">
    <cofactor evidence="1">
        <name>FAD</name>
        <dbReference type="ChEBI" id="CHEBI:57692"/>
    </cofactor>
</comment>
<evidence type="ECO:0000313" key="17">
    <source>
        <dbReference type="Proteomes" id="UP000013165"/>
    </source>
</evidence>
<dbReference type="AlphaFoldDB" id="N6WZS8"/>
<dbReference type="NCBIfam" id="NF007000">
    <property type="entry name" value="PRK09463.1"/>
    <property type="match status" value="1"/>
</dbReference>
<dbReference type="Gene3D" id="1.20.140.10">
    <property type="entry name" value="Butyryl-CoA Dehydrogenase, subunit A, domain 3"/>
    <property type="match status" value="1"/>
</dbReference>
<dbReference type="EC" id="1.3.8.8" evidence="5"/>
<comment type="caution">
    <text evidence="16">The sequence shown here is derived from an EMBL/GenBank/DDBJ whole genome shotgun (WGS) entry which is preliminary data.</text>
</comment>
<evidence type="ECO:0000313" key="16">
    <source>
        <dbReference type="EMBL" id="ENO14278.1"/>
    </source>
</evidence>
<dbReference type="InterPro" id="IPR036250">
    <property type="entry name" value="AcylCo_DH-like_C"/>
</dbReference>
<evidence type="ECO:0000259" key="14">
    <source>
        <dbReference type="Pfam" id="PF02771"/>
    </source>
</evidence>
<evidence type="ECO:0000256" key="9">
    <source>
        <dbReference type="ARBA" id="ARBA00023002"/>
    </source>
</evidence>
<dbReference type="Pfam" id="PF00441">
    <property type="entry name" value="Acyl-CoA_dh_1"/>
    <property type="match status" value="1"/>
</dbReference>
<dbReference type="InterPro" id="IPR015396">
    <property type="entry name" value="FadE_C"/>
</dbReference>
<name>N6WZS8_9GAMM</name>
<dbReference type="Gene3D" id="1.10.540.10">
    <property type="entry name" value="Acyl-CoA dehydrogenase/oxidase, N-terminal domain"/>
    <property type="match status" value="1"/>
</dbReference>
<dbReference type="InterPro" id="IPR009100">
    <property type="entry name" value="AcylCoA_DH/oxidase_NM_dom_sf"/>
</dbReference>
<dbReference type="GO" id="GO:0033539">
    <property type="term" value="P:fatty acid beta-oxidation using acyl-CoA dehydrogenase"/>
    <property type="evidence" value="ECO:0007669"/>
    <property type="project" value="InterPro"/>
</dbReference>
<protein>
    <recommendedName>
        <fullName evidence="6">Acyl-coenzyme A dehydrogenase</fullName>
        <ecNumber evidence="4">1.3.8.7</ecNumber>
        <ecNumber evidence="5">1.3.8.8</ecNumber>
    </recommendedName>
</protein>
<dbReference type="SUPFAM" id="SSF56645">
    <property type="entry name" value="Acyl-CoA dehydrogenase NM domain-like"/>
    <property type="match status" value="1"/>
</dbReference>
<keyword evidence="7" id="KW-0285">Flavoprotein</keyword>
<evidence type="ECO:0000259" key="13">
    <source>
        <dbReference type="Pfam" id="PF00441"/>
    </source>
</evidence>
<keyword evidence="9" id="KW-0560">Oxidoreductase</keyword>
<evidence type="ECO:0000256" key="7">
    <source>
        <dbReference type="ARBA" id="ARBA00022630"/>
    </source>
</evidence>
<dbReference type="InterPro" id="IPR050741">
    <property type="entry name" value="Acyl-CoA_dehydrogenase"/>
</dbReference>
<keyword evidence="8" id="KW-0274">FAD</keyword>
<dbReference type="PANTHER" id="PTHR48083:SF33">
    <property type="entry name" value="ACYL-COENZYME A DEHYDROGENASE"/>
    <property type="match status" value="1"/>
</dbReference>
<evidence type="ECO:0000256" key="6">
    <source>
        <dbReference type="ARBA" id="ARBA00020144"/>
    </source>
</evidence>
<keyword evidence="12" id="KW-1133">Transmembrane helix</keyword>
<feature type="domain" description="Acyl-CoA dehydrogenase/oxidase N-terminal" evidence="14">
    <location>
        <begin position="142"/>
        <end position="234"/>
    </location>
</feature>
<dbReference type="PANTHER" id="PTHR48083">
    <property type="entry name" value="MEDIUM-CHAIN SPECIFIC ACYL-COA DEHYDROGENASE, MITOCHONDRIAL-RELATED"/>
    <property type="match status" value="1"/>
</dbReference>
<dbReference type="UniPathway" id="UPA00659"/>
<dbReference type="InterPro" id="IPR013786">
    <property type="entry name" value="AcylCoA_DH/ox_N"/>
</dbReference>
<dbReference type="RefSeq" id="WP_004582498.1">
    <property type="nucleotide sequence ID" value="NZ_AP028878.1"/>
</dbReference>
<dbReference type="HOGENOM" id="CLU_012192_0_0_6"/>
<proteinExistence type="inferred from homology"/>
<gene>
    <name evidence="16" type="ORF">J057_22830</name>
</gene>
<dbReference type="FunFam" id="1.10.540.10:FF:000004">
    <property type="entry name" value="Acyl-CoA dehydrogenase"/>
    <property type="match status" value="1"/>
</dbReference>
<comment type="pathway">
    <text evidence="2">Lipid metabolism; fatty acid beta-oxidation.</text>
</comment>
<feature type="transmembrane region" description="Helical" evidence="12">
    <location>
        <begin position="39"/>
        <end position="61"/>
    </location>
</feature>
<organism evidence="16 17">
    <name type="scientific">Marinobacter nanhaiticus D15-8W</name>
    <dbReference type="NCBI Taxonomy" id="626887"/>
    <lineage>
        <taxon>Bacteria</taxon>
        <taxon>Pseudomonadati</taxon>
        <taxon>Pseudomonadota</taxon>
        <taxon>Gammaproteobacteria</taxon>
        <taxon>Pseudomonadales</taxon>
        <taxon>Marinobacteraceae</taxon>
        <taxon>Marinobacter</taxon>
    </lineage>
</organism>
<dbReference type="InterPro" id="IPR046373">
    <property type="entry name" value="Acyl-CoA_Oxase/DH_mid-dom_sf"/>
</dbReference>
<comment type="catalytic activity">
    <reaction evidence="11">
        <text>a long-chain 2,3-saturated fatty acyl-CoA + oxidized [electron-transfer flavoprotein] + H(+) = a long-chain (2E)-enoyl-CoA + reduced [electron-transfer flavoprotein]</text>
        <dbReference type="Rhea" id="RHEA:17721"/>
        <dbReference type="Rhea" id="RHEA-COMP:10685"/>
        <dbReference type="Rhea" id="RHEA-COMP:10686"/>
        <dbReference type="ChEBI" id="CHEBI:15378"/>
        <dbReference type="ChEBI" id="CHEBI:57692"/>
        <dbReference type="ChEBI" id="CHEBI:58307"/>
        <dbReference type="ChEBI" id="CHEBI:83721"/>
        <dbReference type="ChEBI" id="CHEBI:83727"/>
        <dbReference type="EC" id="1.3.8.8"/>
    </reaction>
</comment>
<dbReference type="eggNOG" id="COG1960">
    <property type="taxonomic scope" value="Bacteria"/>
</dbReference>
<accession>N6WZS8</accession>
<dbReference type="Pfam" id="PF02771">
    <property type="entry name" value="Acyl-CoA_dh_N"/>
    <property type="match status" value="1"/>
</dbReference>
<dbReference type="InterPro" id="IPR009075">
    <property type="entry name" value="AcylCo_DH/oxidase_C"/>
</dbReference>
<dbReference type="EC" id="1.3.8.7" evidence="4"/>
<evidence type="ECO:0000256" key="5">
    <source>
        <dbReference type="ARBA" id="ARBA00012040"/>
    </source>
</evidence>
<dbReference type="PATRIC" id="fig|626887.3.peg.4567"/>
<dbReference type="EMBL" id="APLQ01000014">
    <property type="protein sequence ID" value="ENO14278.1"/>
    <property type="molecule type" value="Genomic_DNA"/>
</dbReference>
<comment type="similarity">
    <text evidence="3">Belongs to the acyl-CoA dehydrogenase family.</text>
</comment>
<evidence type="ECO:0000256" key="4">
    <source>
        <dbReference type="ARBA" id="ARBA00012033"/>
    </source>
</evidence>
<keyword evidence="12" id="KW-0472">Membrane</keyword>
<dbReference type="GO" id="GO:0005737">
    <property type="term" value="C:cytoplasm"/>
    <property type="evidence" value="ECO:0007669"/>
    <property type="project" value="TreeGrafter"/>
</dbReference>
<dbReference type="NCBIfam" id="NF009586">
    <property type="entry name" value="PRK13026.1"/>
    <property type="match status" value="1"/>
</dbReference>
<dbReference type="GO" id="GO:0070991">
    <property type="term" value="F:medium-chain fatty acyl-CoA dehydrogenase activity"/>
    <property type="evidence" value="ECO:0007669"/>
    <property type="project" value="UniProtKB-EC"/>
</dbReference>
<comment type="catalytic activity">
    <reaction evidence="10">
        <text>a medium-chain 2,3-saturated fatty acyl-CoA + oxidized [electron-transfer flavoprotein] + H(+) = a medium-chain (2E)-enoyl-CoA + reduced [electron-transfer flavoprotein]</text>
        <dbReference type="Rhea" id="RHEA:14477"/>
        <dbReference type="Rhea" id="RHEA-COMP:10685"/>
        <dbReference type="Rhea" id="RHEA-COMP:10686"/>
        <dbReference type="ChEBI" id="CHEBI:15378"/>
        <dbReference type="ChEBI" id="CHEBI:57692"/>
        <dbReference type="ChEBI" id="CHEBI:58307"/>
        <dbReference type="ChEBI" id="CHEBI:83723"/>
        <dbReference type="ChEBI" id="CHEBI:83726"/>
        <dbReference type="EC" id="1.3.8.7"/>
    </reaction>
</comment>
<dbReference type="GO" id="GO:0004466">
    <property type="term" value="F:long-chain fatty acyl-CoA dehydrogenase activity"/>
    <property type="evidence" value="ECO:0007669"/>
    <property type="project" value="UniProtKB-EC"/>
</dbReference>
<dbReference type="STRING" id="626887.J057_22830"/>
<feature type="domain" description="Acyl-CoA dehydrogenase C-terminal bacterial-type" evidence="15">
    <location>
        <begin position="515"/>
        <end position="807"/>
    </location>
</feature>
<dbReference type="SUPFAM" id="SSF47203">
    <property type="entry name" value="Acyl-CoA dehydrogenase C-terminal domain-like"/>
    <property type="match status" value="1"/>
</dbReference>
<keyword evidence="17" id="KW-1185">Reference proteome</keyword>
<dbReference type="Pfam" id="PF09317">
    <property type="entry name" value="ACDH_C"/>
    <property type="match status" value="1"/>
</dbReference>
<evidence type="ECO:0000256" key="11">
    <source>
        <dbReference type="ARBA" id="ARBA00049247"/>
    </source>
</evidence>
<evidence type="ECO:0000256" key="8">
    <source>
        <dbReference type="ARBA" id="ARBA00022827"/>
    </source>
</evidence>
<evidence type="ECO:0000256" key="2">
    <source>
        <dbReference type="ARBA" id="ARBA00005005"/>
    </source>
</evidence>
<dbReference type="GO" id="GO:0050660">
    <property type="term" value="F:flavin adenine dinucleotide binding"/>
    <property type="evidence" value="ECO:0007669"/>
    <property type="project" value="InterPro"/>
</dbReference>
<evidence type="ECO:0000256" key="12">
    <source>
        <dbReference type="SAM" id="Phobius"/>
    </source>
</evidence>
<evidence type="ECO:0000256" key="1">
    <source>
        <dbReference type="ARBA" id="ARBA00001974"/>
    </source>
</evidence>